<sequence length="45" mass="5410">MAYYFNRWEFTTVFSIESTKVEFHSYPLAVWSRHRGSSHSLYHGP</sequence>
<accession>A0A0E9QRQ5</accession>
<name>A0A0E9QRQ5_ANGAN</name>
<reference evidence="1" key="1">
    <citation type="submission" date="2014-11" db="EMBL/GenBank/DDBJ databases">
        <authorList>
            <person name="Amaro Gonzalez C."/>
        </authorList>
    </citation>
    <scope>NUCLEOTIDE SEQUENCE</scope>
</reference>
<proteinExistence type="predicted"/>
<protein>
    <submittedName>
        <fullName evidence="1">Uncharacterized protein</fullName>
    </submittedName>
</protein>
<evidence type="ECO:0000313" key="1">
    <source>
        <dbReference type="EMBL" id="JAH18773.1"/>
    </source>
</evidence>
<dbReference type="EMBL" id="GBXM01089804">
    <property type="protein sequence ID" value="JAH18773.1"/>
    <property type="molecule type" value="Transcribed_RNA"/>
</dbReference>
<reference evidence="1" key="2">
    <citation type="journal article" date="2015" name="Fish Shellfish Immunol.">
        <title>Early steps in the European eel (Anguilla anguilla)-Vibrio vulnificus interaction in the gills: Role of the RtxA13 toxin.</title>
        <authorList>
            <person name="Callol A."/>
            <person name="Pajuelo D."/>
            <person name="Ebbesson L."/>
            <person name="Teles M."/>
            <person name="MacKenzie S."/>
            <person name="Amaro C."/>
        </authorList>
    </citation>
    <scope>NUCLEOTIDE SEQUENCE</scope>
</reference>
<organism evidence="1">
    <name type="scientific">Anguilla anguilla</name>
    <name type="common">European freshwater eel</name>
    <name type="synonym">Muraena anguilla</name>
    <dbReference type="NCBI Taxonomy" id="7936"/>
    <lineage>
        <taxon>Eukaryota</taxon>
        <taxon>Metazoa</taxon>
        <taxon>Chordata</taxon>
        <taxon>Craniata</taxon>
        <taxon>Vertebrata</taxon>
        <taxon>Euteleostomi</taxon>
        <taxon>Actinopterygii</taxon>
        <taxon>Neopterygii</taxon>
        <taxon>Teleostei</taxon>
        <taxon>Anguilliformes</taxon>
        <taxon>Anguillidae</taxon>
        <taxon>Anguilla</taxon>
    </lineage>
</organism>
<dbReference type="AlphaFoldDB" id="A0A0E9QRQ5"/>